<dbReference type="Pfam" id="PF03215">
    <property type="entry name" value="Rad17"/>
    <property type="match status" value="1"/>
</dbReference>
<keyword evidence="4" id="KW-0227">DNA damage</keyword>
<dbReference type="OrthoDB" id="10265971at2759"/>
<dbReference type="AlphaFoldDB" id="A0A8H7Q8B4"/>
<sequence length="509" mass="56940">KKDDIAWDRSDAGKAEYSSSLWFEKYIPKSEKDLAVTPAKVRAVKDWITESLRTNTQNGNKVDTNCRQQFRGVKINAENNIVGKLLIISGPSGCGKSTTVRTLARAMAFDIHEWMPFGPTTKWSDLADKQGKLPGEGKPALQSTTNFHAGERKKVILIDDIPDLSNESSRQRFHSFIRGICKKTDTHVSVILMLTTIEESRGDEPAQGYKRHTYDFSERGVIPADILRSAFCTKIQSMLTKAVRPFENIRYTPITPKKLTKILSSIYKCEALDRSIDFEAIAAVSNGDIRSAINNLQFYAIPKQHNDNTGHVEASTMSREASLDLFHAIGKVLYAKRTSKGILESNPEDILASLCVPEQTFILWLHQNYPPFMEDMDSCANAVEYLSLANHLASFGEGYNGTHYESLLSVRGMMHSRRLPASYHPVNKPEFWEFMGSKPDLATTPRSSVLHASLDCASILYTNASEEDDEDIVEIWSDEEADEDMWGDLDDDLLAALPDSQNPGSGMEI</sequence>
<organism evidence="9 10">
    <name type="scientific">Umbelopsis vinacea</name>
    <dbReference type="NCBI Taxonomy" id="44442"/>
    <lineage>
        <taxon>Eukaryota</taxon>
        <taxon>Fungi</taxon>
        <taxon>Fungi incertae sedis</taxon>
        <taxon>Mucoromycota</taxon>
        <taxon>Mucoromycotina</taxon>
        <taxon>Umbelopsidomycetes</taxon>
        <taxon>Umbelopsidales</taxon>
        <taxon>Umbelopsidaceae</taxon>
        <taxon>Umbelopsis</taxon>
    </lineage>
</organism>
<evidence type="ECO:0000259" key="8">
    <source>
        <dbReference type="Pfam" id="PF25812"/>
    </source>
</evidence>
<protein>
    <recommendedName>
        <fullName evidence="8">Checkpoint protein RAD24-like helical bundle domain-containing protein</fullName>
    </recommendedName>
</protein>
<dbReference type="PANTHER" id="PTHR12172:SF0">
    <property type="entry name" value="CELL CYCLE CHECKPOINT PROTEIN RAD17"/>
    <property type="match status" value="1"/>
</dbReference>
<evidence type="ECO:0000313" key="10">
    <source>
        <dbReference type="Proteomes" id="UP000612746"/>
    </source>
</evidence>
<evidence type="ECO:0000256" key="2">
    <source>
        <dbReference type="ARBA" id="ARBA00006168"/>
    </source>
</evidence>
<gene>
    <name evidence="9" type="ORF">INT44_005403</name>
</gene>
<dbReference type="PANTHER" id="PTHR12172">
    <property type="entry name" value="CELL CYCLE CHECKPOINT PROTEIN RAD17"/>
    <property type="match status" value="1"/>
</dbReference>
<dbReference type="InterPro" id="IPR057927">
    <property type="entry name" value="RAD24-like_helical"/>
</dbReference>
<dbReference type="Gene3D" id="3.40.50.300">
    <property type="entry name" value="P-loop containing nucleotide triphosphate hydrolases"/>
    <property type="match status" value="1"/>
</dbReference>
<keyword evidence="6" id="KW-0539">Nucleus</keyword>
<keyword evidence="7" id="KW-0131">Cell cycle</keyword>
<accession>A0A8H7Q8B4</accession>
<reference evidence="9" key="1">
    <citation type="submission" date="2020-12" db="EMBL/GenBank/DDBJ databases">
        <title>Metabolic potential, ecology and presence of endohyphal bacteria is reflected in genomic diversity of Mucoromycotina.</title>
        <authorList>
            <person name="Muszewska A."/>
            <person name="Okrasinska A."/>
            <person name="Steczkiewicz K."/>
            <person name="Drgas O."/>
            <person name="Orlowska M."/>
            <person name="Perlinska-Lenart U."/>
            <person name="Aleksandrzak-Piekarczyk T."/>
            <person name="Szatraj K."/>
            <person name="Zielenkiewicz U."/>
            <person name="Pilsyk S."/>
            <person name="Malc E."/>
            <person name="Mieczkowski P."/>
            <person name="Kruszewska J.S."/>
            <person name="Biernat P."/>
            <person name="Pawlowska J."/>
        </authorList>
    </citation>
    <scope>NUCLEOTIDE SEQUENCE</scope>
    <source>
        <strain evidence="9">WA0000051536</strain>
    </source>
</reference>
<comment type="subcellular location">
    <subcellularLocation>
        <location evidence="1">Nucleus</location>
    </subcellularLocation>
</comment>
<dbReference type="Proteomes" id="UP000612746">
    <property type="component" value="Unassembled WGS sequence"/>
</dbReference>
<evidence type="ECO:0000256" key="7">
    <source>
        <dbReference type="ARBA" id="ARBA00023306"/>
    </source>
</evidence>
<evidence type="ECO:0000256" key="1">
    <source>
        <dbReference type="ARBA" id="ARBA00004123"/>
    </source>
</evidence>
<evidence type="ECO:0000256" key="4">
    <source>
        <dbReference type="ARBA" id="ARBA00022763"/>
    </source>
</evidence>
<keyword evidence="10" id="KW-1185">Reference proteome</keyword>
<dbReference type="GO" id="GO:0000077">
    <property type="term" value="P:DNA damage checkpoint signaling"/>
    <property type="evidence" value="ECO:0007669"/>
    <property type="project" value="TreeGrafter"/>
</dbReference>
<feature type="non-terminal residue" evidence="9">
    <location>
        <position position="1"/>
    </location>
</feature>
<dbReference type="InterPro" id="IPR027417">
    <property type="entry name" value="P-loop_NTPase"/>
</dbReference>
<keyword evidence="3" id="KW-0547">Nucleotide-binding</keyword>
<feature type="domain" description="Checkpoint protein RAD24-like helical bundle" evidence="8">
    <location>
        <begin position="320"/>
        <end position="400"/>
    </location>
</feature>
<name>A0A8H7Q8B4_9FUNG</name>
<dbReference type="GO" id="GO:0005634">
    <property type="term" value="C:nucleus"/>
    <property type="evidence" value="ECO:0007669"/>
    <property type="project" value="UniProtKB-SubCell"/>
</dbReference>
<keyword evidence="5" id="KW-0067">ATP-binding</keyword>
<dbReference type="SUPFAM" id="SSF52540">
    <property type="entry name" value="P-loop containing nucleoside triphosphate hydrolases"/>
    <property type="match status" value="1"/>
</dbReference>
<dbReference type="GO" id="GO:0003682">
    <property type="term" value="F:chromatin binding"/>
    <property type="evidence" value="ECO:0007669"/>
    <property type="project" value="TreeGrafter"/>
</dbReference>
<dbReference type="GO" id="GO:0033314">
    <property type="term" value="P:mitotic DNA replication checkpoint signaling"/>
    <property type="evidence" value="ECO:0007669"/>
    <property type="project" value="TreeGrafter"/>
</dbReference>
<evidence type="ECO:0000256" key="6">
    <source>
        <dbReference type="ARBA" id="ARBA00023242"/>
    </source>
</evidence>
<dbReference type="Pfam" id="PF25812">
    <property type="entry name" value="RAD24_helical"/>
    <property type="match status" value="1"/>
</dbReference>
<dbReference type="InterPro" id="IPR004582">
    <property type="entry name" value="Checkpoint_prot_Rad17_Rad24"/>
</dbReference>
<comment type="caution">
    <text evidence="9">The sequence shown here is derived from an EMBL/GenBank/DDBJ whole genome shotgun (WGS) entry which is preliminary data.</text>
</comment>
<dbReference type="GO" id="GO:0003689">
    <property type="term" value="F:DNA clamp loader activity"/>
    <property type="evidence" value="ECO:0007669"/>
    <property type="project" value="TreeGrafter"/>
</dbReference>
<evidence type="ECO:0000256" key="3">
    <source>
        <dbReference type="ARBA" id="ARBA00022741"/>
    </source>
</evidence>
<evidence type="ECO:0000256" key="5">
    <source>
        <dbReference type="ARBA" id="ARBA00022840"/>
    </source>
</evidence>
<dbReference type="GO" id="GO:0005524">
    <property type="term" value="F:ATP binding"/>
    <property type="evidence" value="ECO:0007669"/>
    <property type="project" value="UniProtKB-KW"/>
</dbReference>
<proteinExistence type="inferred from homology"/>
<dbReference type="GO" id="GO:0006281">
    <property type="term" value="P:DNA repair"/>
    <property type="evidence" value="ECO:0007669"/>
    <property type="project" value="InterPro"/>
</dbReference>
<evidence type="ECO:0000313" key="9">
    <source>
        <dbReference type="EMBL" id="KAG2187713.1"/>
    </source>
</evidence>
<comment type="similarity">
    <text evidence="2">Belongs to the rad17/RAD24 family.</text>
</comment>
<dbReference type="EMBL" id="JAEPRA010000003">
    <property type="protein sequence ID" value="KAG2187713.1"/>
    <property type="molecule type" value="Genomic_DNA"/>
</dbReference>